<evidence type="ECO:0000313" key="2">
    <source>
        <dbReference type="Proteomes" id="UP000235023"/>
    </source>
</evidence>
<dbReference type="AlphaFoldDB" id="A0A2J5IA04"/>
<evidence type="ECO:0000313" key="1">
    <source>
        <dbReference type="EMBL" id="PLN86925.1"/>
    </source>
</evidence>
<reference evidence="2" key="1">
    <citation type="submission" date="2017-12" db="EMBL/GenBank/DDBJ databases">
        <authorList>
            <consortium name="DOE Joint Genome Institute"/>
            <person name="Mondo S.J."/>
            <person name="Kjaerbolling I."/>
            <person name="Vesth T.C."/>
            <person name="Frisvad J.C."/>
            <person name="Nybo J.L."/>
            <person name="Theobald S."/>
            <person name="Kuo A."/>
            <person name="Bowyer P."/>
            <person name="Matsuda Y."/>
            <person name="Lyhne E.K."/>
            <person name="Kogle M.E."/>
            <person name="Clum A."/>
            <person name="Lipzen A."/>
            <person name="Salamov A."/>
            <person name="Ngan C.Y."/>
            <person name="Daum C."/>
            <person name="Chiniquy J."/>
            <person name="Barry K."/>
            <person name="LaButti K."/>
            <person name="Haridas S."/>
            <person name="Simmons B.A."/>
            <person name="Magnuson J.K."/>
            <person name="Mortensen U.H."/>
            <person name="Larsen T.O."/>
            <person name="Grigoriev I.V."/>
            <person name="Baker S.E."/>
            <person name="Andersen M.R."/>
            <person name="Nordberg H.P."/>
            <person name="Cantor M.N."/>
            <person name="Hua S.X."/>
        </authorList>
    </citation>
    <scope>NUCLEOTIDE SEQUENCE [LARGE SCALE GENOMIC DNA]</scope>
    <source>
        <strain evidence="2">IBT 19404</strain>
    </source>
</reference>
<accession>A0A2J5IA04</accession>
<dbReference type="EMBL" id="KZ559496">
    <property type="protein sequence ID" value="PLN86925.1"/>
    <property type="molecule type" value="Genomic_DNA"/>
</dbReference>
<keyword evidence="2" id="KW-1185">Reference proteome</keyword>
<name>A0A2J5IA04_9EURO</name>
<sequence>MRAKPYSDLLAAMQQLPTVPPPFLCVSPSRRKTYSPRGFTCPAGEAAQYRADRGIAV</sequence>
<gene>
    <name evidence="1" type="ORF">BDW42DRAFT_189839</name>
</gene>
<organism evidence="1 2">
    <name type="scientific">Aspergillus taichungensis</name>
    <dbReference type="NCBI Taxonomy" id="482145"/>
    <lineage>
        <taxon>Eukaryota</taxon>
        <taxon>Fungi</taxon>
        <taxon>Dikarya</taxon>
        <taxon>Ascomycota</taxon>
        <taxon>Pezizomycotina</taxon>
        <taxon>Eurotiomycetes</taxon>
        <taxon>Eurotiomycetidae</taxon>
        <taxon>Eurotiales</taxon>
        <taxon>Aspergillaceae</taxon>
        <taxon>Aspergillus</taxon>
        <taxon>Aspergillus subgen. Circumdati</taxon>
    </lineage>
</organism>
<dbReference type="Proteomes" id="UP000235023">
    <property type="component" value="Unassembled WGS sequence"/>
</dbReference>
<proteinExistence type="predicted"/>
<protein>
    <submittedName>
        <fullName evidence="1">Uncharacterized protein</fullName>
    </submittedName>
</protein>